<feature type="region of interest" description="Disordered" evidence="9">
    <location>
        <begin position="604"/>
        <end position="625"/>
    </location>
</feature>
<dbReference type="Pfam" id="PF13923">
    <property type="entry name" value="zf-C3HC4_2"/>
    <property type="match status" value="1"/>
</dbReference>
<dbReference type="GO" id="GO:0036513">
    <property type="term" value="C:Derlin-1 retrotranslocation complex"/>
    <property type="evidence" value="ECO:0007669"/>
    <property type="project" value="TreeGrafter"/>
</dbReference>
<dbReference type="PROSITE" id="PS50089">
    <property type="entry name" value="ZF_RING_2"/>
    <property type="match status" value="1"/>
</dbReference>
<protein>
    <recommendedName>
        <fullName evidence="11">RING-type domain-containing protein</fullName>
    </recommendedName>
</protein>
<reference evidence="12" key="1">
    <citation type="journal article" date="2019" name="bioRxiv">
        <title>The Genome of the Zebra Mussel, Dreissena polymorpha: A Resource for Invasive Species Research.</title>
        <authorList>
            <person name="McCartney M.A."/>
            <person name="Auch B."/>
            <person name="Kono T."/>
            <person name="Mallez S."/>
            <person name="Zhang Y."/>
            <person name="Obille A."/>
            <person name="Becker A."/>
            <person name="Abrahante J.E."/>
            <person name="Garbe J."/>
            <person name="Badalamenti J.P."/>
            <person name="Herman A."/>
            <person name="Mangelson H."/>
            <person name="Liachko I."/>
            <person name="Sullivan S."/>
            <person name="Sone E.D."/>
            <person name="Koren S."/>
            <person name="Silverstein K.A.T."/>
            <person name="Beckman K.B."/>
            <person name="Gohl D.M."/>
        </authorList>
    </citation>
    <scope>NUCLEOTIDE SEQUENCE</scope>
    <source>
        <strain evidence="12">Duluth1</strain>
        <tissue evidence="12">Whole animal</tissue>
    </source>
</reference>
<dbReference type="GO" id="GO:0036503">
    <property type="term" value="P:ERAD pathway"/>
    <property type="evidence" value="ECO:0007669"/>
    <property type="project" value="TreeGrafter"/>
</dbReference>
<organism evidence="12 13">
    <name type="scientific">Dreissena polymorpha</name>
    <name type="common">Zebra mussel</name>
    <name type="synonym">Mytilus polymorpha</name>
    <dbReference type="NCBI Taxonomy" id="45954"/>
    <lineage>
        <taxon>Eukaryota</taxon>
        <taxon>Metazoa</taxon>
        <taxon>Spiralia</taxon>
        <taxon>Lophotrochozoa</taxon>
        <taxon>Mollusca</taxon>
        <taxon>Bivalvia</taxon>
        <taxon>Autobranchia</taxon>
        <taxon>Heteroconchia</taxon>
        <taxon>Euheterodonta</taxon>
        <taxon>Imparidentia</taxon>
        <taxon>Neoheterodontei</taxon>
        <taxon>Myida</taxon>
        <taxon>Dreissenoidea</taxon>
        <taxon>Dreissenidae</taxon>
        <taxon>Dreissena</taxon>
    </lineage>
</organism>
<dbReference type="PANTHER" id="PTHR22763">
    <property type="entry name" value="RING ZINC FINGER PROTEIN"/>
    <property type="match status" value="1"/>
</dbReference>
<keyword evidence="3" id="KW-0479">Metal-binding</keyword>
<evidence type="ECO:0000313" key="12">
    <source>
        <dbReference type="EMBL" id="KAH3706594.1"/>
    </source>
</evidence>
<evidence type="ECO:0000256" key="9">
    <source>
        <dbReference type="SAM" id="MobiDB-lite"/>
    </source>
</evidence>
<comment type="caution">
    <text evidence="12">The sequence shown here is derived from an EMBL/GenBank/DDBJ whole genome shotgun (WGS) entry which is preliminary data.</text>
</comment>
<feature type="transmembrane region" description="Helical" evidence="10">
    <location>
        <begin position="20"/>
        <end position="38"/>
    </location>
</feature>
<keyword evidence="5" id="KW-0862">Zinc</keyword>
<evidence type="ECO:0000256" key="7">
    <source>
        <dbReference type="ARBA" id="ARBA00023136"/>
    </source>
</evidence>
<dbReference type="OrthoDB" id="4348522at2759"/>
<evidence type="ECO:0000256" key="8">
    <source>
        <dbReference type="PROSITE-ProRule" id="PRU00175"/>
    </source>
</evidence>
<keyword evidence="2 10" id="KW-0812">Transmembrane</keyword>
<reference evidence="12" key="2">
    <citation type="submission" date="2020-11" db="EMBL/GenBank/DDBJ databases">
        <authorList>
            <person name="McCartney M.A."/>
            <person name="Auch B."/>
            <person name="Kono T."/>
            <person name="Mallez S."/>
            <person name="Becker A."/>
            <person name="Gohl D.M."/>
            <person name="Silverstein K.A.T."/>
            <person name="Koren S."/>
            <person name="Bechman K.B."/>
            <person name="Herman A."/>
            <person name="Abrahante J.E."/>
            <person name="Garbe J."/>
        </authorList>
    </citation>
    <scope>NUCLEOTIDE SEQUENCE</scope>
    <source>
        <strain evidence="12">Duluth1</strain>
        <tissue evidence="12">Whole animal</tissue>
    </source>
</reference>
<dbReference type="InterPro" id="IPR025754">
    <property type="entry name" value="TRC8_N_dom"/>
</dbReference>
<evidence type="ECO:0000256" key="3">
    <source>
        <dbReference type="ARBA" id="ARBA00022723"/>
    </source>
</evidence>
<dbReference type="EMBL" id="JAIWYP010000014">
    <property type="protein sequence ID" value="KAH3706594.1"/>
    <property type="molecule type" value="Genomic_DNA"/>
</dbReference>
<evidence type="ECO:0000256" key="1">
    <source>
        <dbReference type="ARBA" id="ARBA00004141"/>
    </source>
</evidence>
<keyword evidence="4 8" id="KW-0863">Zinc-finger</keyword>
<dbReference type="SMART" id="SM00184">
    <property type="entry name" value="RING"/>
    <property type="match status" value="1"/>
</dbReference>
<feature type="transmembrane region" description="Helical" evidence="10">
    <location>
        <begin position="472"/>
        <end position="499"/>
    </location>
</feature>
<evidence type="ECO:0000256" key="2">
    <source>
        <dbReference type="ARBA" id="ARBA00022692"/>
    </source>
</evidence>
<dbReference type="PANTHER" id="PTHR22763:SF163">
    <property type="entry name" value="E3 UBIQUITIN-PROTEIN LIGASE RNF139"/>
    <property type="match status" value="1"/>
</dbReference>
<dbReference type="InterPro" id="IPR013083">
    <property type="entry name" value="Znf_RING/FYVE/PHD"/>
</dbReference>
<keyword evidence="13" id="KW-1185">Reference proteome</keyword>
<dbReference type="Pfam" id="PF13705">
    <property type="entry name" value="TRC8_N"/>
    <property type="match status" value="1"/>
</dbReference>
<feature type="transmembrane region" description="Helical" evidence="10">
    <location>
        <begin position="76"/>
        <end position="94"/>
    </location>
</feature>
<feature type="domain" description="RING-type" evidence="11">
    <location>
        <begin position="558"/>
        <end position="596"/>
    </location>
</feature>
<feature type="transmembrane region" description="Helical" evidence="10">
    <location>
        <begin position="50"/>
        <end position="70"/>
    </location>
</feature>
<proteinExistence type="predicted"/>
<dbReference type="SUPFAM" id="SSF57850">
    <property type="entry name" value="RING/U-box"/>
    <property type="match status" value="1"/>
</dbReference>
<feature type="transmembrane region" description="Helical" evidence="10">
    <location>
        <begin position="442"/>
        <end position="460"/>
    </location>
</feature>
<dbReference type="Proteomes" id="UP000828390">
    <property type="component" value="Unassembled WGS sequence"/>
</dbReference>
<dbReference type="Gene3D" id="3.30.40.10">
    <property type="entry name" value="Zinc/RING finger domain, C3HC4 (zinc finger)"/>
    <property type="match status" value="1"/>
</dbReference>
<feature type="transmembrane region" description="Helical" evidence="10">
    <location>
        <begin position="120"/>
        <end position="138"/>
    </location>
</feature>
<evidence type="ECO:0000256" key="6">
    <source>
        <dbReference type="ARBA" id="ARBA00022989"/>
    </source>
</evidence>
<feature type="transmembrane region" description="Helical" evidence="10">
    <location>
        <begin position="334"/>
        <end position="351"/>
    </location>
</feature>
<keyword evidence="6 10" id="KW-1133">Transmembrane helix</keyword>
<evidence type="ECO:0000259" key="11">
    <source>
        <dbReference type="PROSITE" id="PS50089"/>
    </source>
</evidence>
<feature type="transmembrane region" description="Helical" evidence="10">
    <location>
        <begin position="363"/>
        <end position="382"/>
    </location>
</feature>
<keyword evidence="7 10" id="KW-0472">Membrane</keyword>
<evidence type="ECO:0000256" key="10">
    <source>
        <dbReference type="SAM" id="Phobius"/>
    </source>
</evidence>
<accession>A0A9D4BSH2</accession>
<evidence type="ECO:0000256" key="5">
    <source>
        <dbReference type="ARBA" id="ARBA00022833"/>
    </source>
</evidence>
<feature type="transmembrane region" description="Helical" evidence="10">
    <location>
        <begin position="300"/>
        <end position="322"/>
    </location>
</feature>
<dbReference type="InterPro" id="IPR001841">
    <property type="entry name" value="Znf_RING"/>
</dbReference>
<dbReference type="InterPro" id="IPR050731">
    <property type="entry name" value="HRD1_E3_ubiq-ligases"/>
</dbReference>
<feature type="transmembrane region" description="Helical" evidence="10">
    <location>
        <begin position="241"/>
        <end position="262"/>
    </location>
</feature>
<dbReference type="GO" id="GO:0043161">
    <property type="term" value="P:proteasome-mediated ubiquitin-dependent protein catabolic process"/>
    <property type="evidence" value="ECO:0007669"/>
    <property type="project" value="TreeGrafter"/>
</dbReference>
<dbReference type="AlphaFoldDB" id="A0A9D4BSH2"/>
<name>A0A9D4BSH2_DREPO</name>
<evidence type="ECO:0000313" key="13">
    <source>
        <dbReference type="Proteomes" id="UP000828390"/>
    </source>
</evidence>
<comment type="subcellular location">
    <subcellularLocation>
        <location evidence="1">Membrane</location>
        <topology evidence="1">Multi-pass membrane protein</topology>
    </subcellularLocation>
</comment>
<dbReference type="GO" id="GO:0061630">
    <property type="term" value="F:ubiquitin protein ligase activity"/>
    <property type="evidence" value="ECO:0007669"/>
    <property type="project" value="TreeGrafter"/>
</dbReference>
<evidence type="ECO:0000256" key="4">
    <source>
        <dbReference type="ARBA" id="ARBA00022771"/>
    </source>
</evidence>
<feature type="transmembrane region" description="Helical" evidence="10">
    <location>
        <begin position="403"/>
        <end position="422"/>
    </location>
</feature>
<dbReference type="CDD" id="cd16476">
    <property type="entry name" value="RING-H2_RNF139-like"/>
    <property type="match status" value="1"/>
</dbReference>
<sequence length="644" mass="74997">MPLPRGVEAVLNVALRVPPLFLMDSVLNKSFLAFLFPFDPNDTKMTWSQYVCWMCLMSNVFWVALLMFMLSVRQLLYIYSYFVNIIVLSLSFYWNQSFILEAHEEDKIALEESVTFKRQVYQNFFTQFLFAWLFYVAWDLRRSTEECSNTKKTIVQTAIHLSFISPLVLQGMYRDSLYLEFSPFLALLYPALQISQDIMHSLSNLCYAFRRLWNIVKVTISAIGVIPFLEDQWARLFVPTVLRAFCMLRIVYQISLYFYSIYYTTPPPKLLNATTEFENRHENLTVIFQNLLVRSCETSVSMLGMTSCISFFAHYVGLFMAFWVGSDTEEDRGYGTVAAILFVILSLQTGLTGLDPEKRLVRLYRNFALFSAAFLHFVHNMVNQILLSLSASRNMSKRKHFRALAMCAFLIIYPICLMTYLWHNHSVSPWLLSATAFSIELIIKVLVSLMVYTLFIIDAYRETFWEKLDDYIYYITSTGSTIEFLFGIFIFFNCGFMLVFEWGGAMRAVMMCVHAYFNIFVQAKEGWKVFMRRRTAVKKINMLREATPEELEKLKDVCAICYQELLTARVTRCNHYFHSVCLRKWLYVQDSCPLCHEVLYKPSTDSSKASEGTNANAEDANQNNLHQNGQLVHNGVLRLNAERL</sequence>
<gene>
    <name evidence="12" type="ORF">DPMN_065982</name>
</gene>
<dbReference type="GO" id="GO:0008270">
    <property type="term" value="F:zinc ion binding"/>
    <property type="evidence" value="ECO:0007669"/>
    <property type="project" value="UniProtKB-KW"/>
</dbReference>